<sequence length="323" mass="35388">MAEPPGDGEYITVRPKRVASHGTINYRSLHRGTHTLNATKSGAAGEKSLDVVEEGRDSIQQTTAAAGDNTPQRQMLAQMKQAEERAKQAEERAKQAEERAKQAEGRTKEAEKRAEQAGKRAAQAEEKLKQLEEIVAKVPTIEQITTIIQEQVAVSIQQQVAASIQEQLANVAVPTNGSRSYAEVARTPPDSQPSNIRSLTMSTTPSAFTNSLYCTIDISRADEAEKARTHPGAVRECIEREMRGVEGQERWRCVAVTKDPRNADRIRVACRSEGELAQVKEAMLKTAAATPGSRVLRDQLHPIKVDNANRTAVITETGTSDRE</sequence>
<organism evidence="2 3">
    <name type="scientific">Cercospora kikuchii</name>
    <dbReference type="NCBI Taxonomy" id="84275"/>
    <lineage>
        <taxon>Eukaryota</taxon>
        <taxon>Fungi</taxon>
        <taxon>Dikarya</taxon>
        <taxon>Ascomycota</taxon>
        <taxon>Pezizomycotina</taxon>
        <taxon>Dothideomycetes</taxon>
        <taxon>Dothideomycetidae</taxon>
        <taxon>Mycosphaerellales</taxon>
        <taxon>Mycosphaerellaceae</taxon>
        <taxon>Cercospora</taxon>
    </lineage>
</organism>
<dbReference type="OrthoDB" id="3261222at2759"/>
<gene>
    <name evidence="2" type="ORF">CKM354_000217200</name>
</gene>
<dbReference type="EMBL" id="BOLY01000001">
    <property type="protein sequence ID" value="GIZ38769.1"/>
    <property type="molecule type" value="Genomic_DNA"/>
</dbReference>
<protein>
    <submittedName>
        <fullName evidence="2">Uncharacterized protein</fullName>
    </submittedName>
</protein>
<feature type="compositionally biased region" description="Basic and acidic residues" evidence="1">
    <location>
        <begin position="47"/>
        <end position="57"/>
    </location>
</feature>
<feature type="compositionally biased region" description="Basic and acidic residues" evidence="1">
    <location>
        <begin position="81"/>
        <end position="121"/>
    </location>
</feature>
<keyword evidence="3" id="KW-1185">Reference proteome</keyword>
<proteinExistence type="predicted"/>
<feature type="compositionally biased region" description="Polar residues" evidence="1">
    <location>
        <begin position="58"/>
        <end position="75"/>
    </location>
</feature>
<comment type="caution">
    <text evidence="2">The sequence shown here is derived from an EMBL/GenBank/DDBJ whole genome shotgun (WGS) entry which is preliminary data.</text>
</comment>
<dbReference type="AlphaFoldDB" id="A0A9P3C742"/>
<feature type="region of interest" description="Disordered" evidence="1">
    <location>
        <begin position="23"/>
        <end position="121"/>
    </location>
</feature>
<reference evidence="2 3" key="1">
    <citation type="submission" date="2021-01" db="EMBL/GenBank/DDBJ databases">
        <title>Cercospora kikuchii MAFF 305040 whole genome shotgun sequence.</title>
        <authorList>
            <person name="Kashiwa T."/>
            <person name="Suzuki T."/>
        </authorList>
    </citation>
    <scope>NUCLEOTIDE SEQUENCE [LARGE SCALE GENOMIC DNA]</scope>
    <source>
        <strain evidence="2 3">MAFF 305040</strain>
    </source>
</reference>
<dbReference type="GeneID" id="68287747"/>
<dbReference type="SUPFAM" id="SSF57997">
    <property type="entry name" value="Tropomyosin"/>
    <property type="match status" value="1"/>
</dbReference>
<evidence type="ECO:0000256" key="1">
    <source>
        <dbReference type="SAM" id="MobiDB-lite"/>
    </source>
</evidence>
<accession>A0A9P3C742</accession>
<dbReference type="Proteomes" id="UP000825890">
    <property type="component" value="Unassembled WGS sequence"/>
</dbReference>
<evidence type="ECO:0000313" key="2">
    <source>
        <dbReference type="EMBL" id="GIZ38769.1"/>
    </source>
</evidence>
<dbReference type="RefSeq" id="XP_044653256.1">
    <property type="nucleotide sequence ID" value="XM_044797321.1"/>
</dbReference>
<dbReference type="Gene3D" id="1.20.5.340">
    <property type="match status" value="1"/>
</dbReference>
<evidence type="ECO:0000313" key="3">
    <source>
        <dbReference type="Proteomes" id="UP000825890"/>
    </source>
</evidence>
<name>A0A9P3C742_9PEZI</name>